<feature type="transmembrane region" description="Helical" evidence="7">
    <location>
        <begin position="282"/>
        <end position="306"/>
    </location>
</feature>
<comment type="caution">
    <text evidence="9">The sequence shown here is derived from an EMBL/GenBank/DDBJ whole genome shotgun (WGS) entry which is preliminary data.</text>
</comment>
<dbReference type="GO" id="GO:0016780">
    <property type="term" value="F:phosphotransferase activity, for other substituted phosphate groups"/>
    <property type="evidence" value="ECO:0007669"/>
    <property type="project" value="TreeGrafter"/>
</dbReference>
<dbReference type="InterPro" id="IPR017464">
    <property type="entry name" value="Sugar_tfrase_EpsB_2"/>
</dbReference>
<dbReference type="PANTHER" id="PTHR30576:SF0">
    <property type="entry name" value="UNDECAPRENYL-PHOSPHATE N-ACETYLGALACTOSAMINYL 1-PHOSPHATE TRANSFERASE-RELATED"/>
    <property type="match status" value="1"/>
</dbReference>
<dbReference type="Proteomes" id="UP000484015">
    <property type="component" value="Unassembled WGS sequence"/>
</dbReference>
<evidence type="ECO:0000259" key="8">
    <source>
        <dbReference type="Pfam" id="PF02397"/>
    </source>
</evidence>
<evidence type="ECO:0000313" key="9">
    <source>
        <dbReference type="EMBL" id="MTW02563.1"/>
    </source>
</evidence>
<dbReference type="AlphaFoldDB" id="A0A6L6PY70"/>
<evidence type="ECO:0000256" key="1">
    <source>
        <dbReference type="ARBA" id="ARBA00004141"/>
    </source>
</evidence>
<feature type="transmembrane region" description="Helical" evidence="7">
    <location>
        <begin position="83"/>
        <end position="105"/>
    </location>
</feature>
<dbReference type="NCBIfam" id="TIGR03025">
    <property type="entry name" value="EPS_sugtrans"/>
    <property type="match status" value="1"/>
</dbReference>
<dbReference type="Pfam" id="PF02397">
    <property type="entry name" value="Bac_transf"/>
    <property type="match status" value="1"/>
</dbReference>
<comment type="similarity">
    <text evidence="2">Belongs to the bacterial sugar transferase family.</text>
</comment>
<evidence type="ECO:0000313" key="10">
    <source>
        <dbReference type="Proteomes" id="UP000484015"/>
    </source>
</evidence>
<accession>A0A6L6PY70</accession>
<sequence>MLKISNHYVSKVAFSLLFVEVLILIGSFYVGSAIRFFDGEDFIAPKLEHFLLSACVFAGAIVFSMSALGMYQLNFAEGLRNPLFFLRLMPSFAMAFGILTLVFYIAPDLYFGRGILLLVFGISALGILAARAIFFTTSEFRFLETRIMFLGVGPLAKECGDMATTATSYHKYDVAGYVAMPGEECRVAPTSVLQMEPGMSLVALARKYDASEIVVAVQNRRGGTFPIRELLECKLFGITVTDAATFFERETYQIRVESLQPSWLVFGGGFDQSFVRTFMKRAFDIVVSTIILALTAPIMLVTAALIRLEDGGPVFYNQERTGRAGRTFRVHKFRSMGTNAEKGGKPQWAAVNDPRVTRVGDFIRKVRIDELPQLWNVFKGEMSFVGPRPERPYFVEQLIAEIPYYNVRHSIKPGITGWAQVRYGYGSTVEDSVQKLQYDLYYVKNNSLFLDILVLIDTMKVVMFGSGR</sequence>
<keyword evidence="5 7" id="KW-1133">Transmembrane helix</keyword>
<dbReference type="PANTHER" id="PTHR30576">
    <property type="entry name" value="COLANIC BIOSYNTHESIS UDP-GLUCOSE LIPID CARRIER TRANSFERASE"/>
    <property type="match status" value="1"/>
</dbReference>
<evidence type="ECO:0000256" key="4">
    <source>
        <dbReference type="ARBA" id="ARBA00022692"/>
    </source>
</evidence>
<dbReference type="GO" id="GO:0016020">
    <property type="term" value="C:membrane"/>
    <property type="evidence" value="ECO:0007669"/>
    <property type="project" value="UniProtKB-SubCell"/>
</dbReference>
<keyword evidence="10" id="KW-1185">Reference proteome</keyword>
<evidence type="ECO:0000256" key="7">
    <source>
        <dbReference type="SAM" id="Phobius"/>
    </source>
</evidence>
<proteinExistence type="inferred from homology"/>
<protein>
    <submittedName>
        <fullName evidence="9">TIGR03013 family PEP-CTERM/XrtA system glycosyltransferase</fullName>
    </submittedName>
</protein>
<dbReference type="InterPro" id="IPR003362">
    <property type="entry name" value="Bact_transf"/>
</dbReference>
<feature type="transmembrane region" description="Helical" evidence="7">
    <location>
        <begin position="12"/>
        <end position="30"/>
    </location>
</feature>
<evidence type="ECO:0000256" key="5">
    <source>
        <dbReference type="ARBA" id="ARBA00022989"/>
    </source>
</evidence>
<keyword evidence="3 9" id="KW-0808">Transferase</keyword>
<gene>
    <name evidence="9" type="ORF">GM668_10770</name>
</gene>
<dbReference type="RefSeq" id="WP_155438953.1">
    <property type="nucleotide sequence ID" value="NZ_WNLA01000005.1"/>
</dbReference>
<organism evidence="9 10">
    <name type="scientific">Pseudoduganella ginsengisoli</name>
    <dbReference type="NCBI Taxonomy" id="1462440"/>
    <lineage>
        <taxon>Bacteria</taxon>
        <taxon>Pseudomonadati</taxon>
        <taxon>Pseudomonadota</taxon>
        <taxon>Betaproteobacteria</taxon>
        <taxon>Burkholderiales</taxon>
        <taxon>Oxalobacteraceae</taxon>
        <taxon>Telluria group</taxon>
        <taxon>Pseudoduganella</taxon>
    </lineage>
</organism>
<dbReference type="InterPro" id="IPR017475">
    <property type="entry name" value="EPS_sugar_tfrase"/>
</dbReference>
<reference evidence="9 10" key="1">
    <citation type="submission" date="2019-11" db="EMBL/GenBank/DDBJ databases">
        <title>Type strains purchased from KCTC, JCM and DSMZ.</title>
        <authorList>
            <person name="Lu H."/>
        </authorList>
    </citation>
    <scope>NUCLEOTIDE SEQUENCE [LARGE SCALE GENOMIC DNA]</scope>
    <source>
        <strain evidence="9 10">KCTC 42409</strain>
    </source>
</reference>
<keyword evidence="6 7" id="KW-0472">Membrane</keyword>
<evidence type="ECO:0000256" key="2">
    <source>
        <dbReference type="ARBA" id="ARBA00006464"/>
    </source>
</evidence>
<keyword evidence="4 7" id="KW-0812">Transmembrane</keyword>
<feature type="transmembrane region" description="Helical" evidence="7">
    <location>
        <begin position="50"/>
        <end position="71"/>
    </location>
</feature>
<dbReference type="OrthoDB" id="9808602at2"/>
<feature type="domain" description="Bacterial sugar transferase" evidence="8">
    <location>
        <begin position="280"/>
        <end position="463"/>
    </location>
</feature>
<name>A0A6L6PY70_9BURK</name>
<dbReference type="NCBIfam" id="TIGR03013">
    <property type="entry name" value="EpsB_2"/>
    <property type="match status" value="1"/>
</dbReference>
<dbReference type="EMBL" id="WNLA01000005">
    <property type="protein sequence ID" value="MTW02563.1"/>
    <property type="molecule type" value="Genomic_DNA"/>
</dbReference>
<evidence type="ECO:0000256" key="6">
    <source>
        <dbReference type="ARBA" id="ARBA00023136"/>
    </source>
</evidence>
<comment type="subcellular location">
    <subcellularLocation>
        <location evidence="1">Membrane</location>
        <topology evidence="1">Multi-pass membrane protein</topology>
    </subcellularLocation>
</comment>
<feature type="transmembrane region" description="Helical" evidence="7">
    <location>
        <begin position="111"/>
        <end position="134"/>
    </location>
</feature>
<evidence type="ECO:0000256" key="3">
    <source>
        <dbReference type="ARBA" id="ARBA00022679"/>
    </source>
</evidence>